<dbReference type="RefSeq" id="WP_065918587.1">
    <property type="nucleotide sequence ID" value="NZ_CP016793.1"/>
</dbReference>
<evidence type="ECO:0000313" key="4">
    <source>
        <dbReference type="Proteomes" id="UP000093053"/>
    </source>
</evidence>
<reference evidence="3 4" key="1">
    <citation type="submission" date="2016-07" db="EMBL/GenBank/DDBJ databases">
        <title>Complete genome sequence of the Lentzea guizhouensis DHS C013.</title>
        <authorList>
            <person name="Cao C."/>
        </authorList>
    </citation>
    <scope>NUCLEOTIDE SEQUENCE [LARGE SCALE GENOMIC DNA]</scope>
    <source>
        <strain evidence="3 4">DHS C013</strain>
    </source>
</reference>
<dbReference type="KEGG" id="led:BBK82_33675"/>
<feature type="binding site" evidence="2">
    <location>
        <begin position="15"/>
        <end position="22"/>
    </location>
    <ligand>
        <name>ATP</name>
        <dbReference type="ChEBI" id="CHEBI:30616"/>
    </ligand>
</feature>
<dbReference type="SUPFAM" id="SSF52540">
    <property type="entry name" value="P-loop containing nucleoside triphosphate hydrolases"/>
    <property type="match status" value="1"/>
</dbReference>
<evidence type="ECO:0000256" key="1">
    <source>
        <dbReference type="PIRSR" id="PIRSR007531-1"/>
    </source>
</evidence>
<sequence length="192" mass="21053">MSSVEVRGRVVLLNGPSSSGKSSIAQAMLPLLADPWFHVPVDAVSGMRSTVHRRSLSAAETAEMLRRTRLGYHRVVAALAGAGNDVVVDYPLSEPWRLADLLDVLVGFDVTLVDVRCSVEELVRRERARGDRPEGLAVAQTGVYAHGDNDLVVDTTHRSAAECAREVVDRLAAVHHPKAFDRLRSARPHRRH</sequence>
<evidence type="ECO:0000256" key="2">
    <source>
        <dbReference type="PIRSR" id="PIRSR007531-2"/>
    </source>
</evidence>
<dbReference type="AlphaFoldDB" id="A0A1B2HRB4"/>
<proteinExistence type="predicted"/>
<organism evidence="3 4">
    <name type="scientific">Lentzea guizhouensis</name>
    <dbReference type="NCBI Taxonomy" id="1586287"/>
    <lineage>
        <taxon>Bacteria</taxon>
        <taxon>Bacillati</taxon>
        <taxon>Actinomycetota</taxon>
        <taxon>Actinomycetes</taxon>
        <taxon>Pseudonocardiales</taxon>
        <taxon>Pseudonocardiaceae</taxon>
        <taxon>Lentzea</taxon>
    </lineage>
</organism>
<dbReference type="PIRSF" id="PIRSF007531">
    <property type="entry name" value="CPT"/>
    <property type="match status" value="1"/>
</dbReference>
<dbReference type="EMBL" id="CP016793">
    <property type="protein sequence ID" value="ANZ40248.1"/>
    <property type="molecule type" value="Genomic_DNA"/>
</dbReference>
<dbReference type="Proteomes" id="UP000093053">
    <property type="component" value="Chromosome"/>
</dbReference>
<feature type="active site" evidence="1">
    <location>
        <position position="42"/>
    </location>
</feature>
<gene>
    <name evidence="3" type="ORF">BBK82_33675</name>
</gene>
<dbReference type="InterPro" id="IPR012853">
    <property type="entry name" value="CPT"/>
</dbReference>
<accession>A0A1B2HRB4</accession>
<dbReference type="GO" id="GO:0016740">
    <property type="term" value="F:transferase activity"/>
    <property type="evidence" value="ECO:0007669"/>
    <property type="project" value="InterPro"/>
</dbReference>
<dbReference type="GO" id="GO:0005524">
    <property type="term" value="F:ATP binding"/>
    <property type="evidence" value="ECO:0007669"/>
    <property type="project" value="InterPro"/>
</dbReference>
<name>A0A1B2HRB4_9PSEU</name>
<evidence type="ECO:0000313" key="3">
    <source>
        <dbReference type="EMBL" id="ANZ40248.1"/>
    </source>
</evidence>
<dbReference type="STRING" id="1586287.BBK82_33675"/>
<dbReference type="InterPro" id="IPR027417">
    <property type="entry name" value="P-loop_NTPase"/>
</dbReference>
<dbReference type="Pfam" id="PF07931">
    <property type="entry name" value="CPT"/>
    <property type="match status" value="1"/>
</dbReference>
<dbReference type="Gene3D" id="3.40.50.300">
    <property type="entry name" value="P-loop containing nucleotide triphosphate hydrolases"/>
    <property type="match status" value="1"/>
</dbReference>
<protein>
    <submittedName>
        <fullName evidence="3">Chemotaxis protein</fullName>
    </submittedName>
</protein>
<keyword evidence="4" id="KW-1185">Reference proteome</keyword>